<evidence type="ECO:0000313" key="11">
    <source>
        <dbReference type="Proteomes" id="UP001197247"/>
    </source>
</evidence>
<name>A0ABS5TSB6_9ACTN</name>
<protein>
    <submittedName>
        <fullName evidence="10">ABC transporter permease</fullName>
    </submittedName>
</protein>
<feature type="transmembrane region" description="Helical" evidence="7">
    <location>
        <begin position="154"/>
        <end position="173"/>
    </location>
</feature>
<feature type="compositionally biased region" description="Low complexity" evidence="8">
    <location>
        <begin position="7"/>
        <end position="29"/>
    </location>
</feature>
<reference evidence="10 11" key="1">
    <citation type="submission" date="2021-05" db="EMBL/GenBank/DDBJ databases">
        <title>Kineosporia and Streptomyces sp. nov. two new marine actinobacteria isolated from Coral.</title>
        <authorList>
            <person name="Buangrab K."/>
            <person name="Sutthacheep M."/>
            <person name="Yeemin T."/>
            <person name="Harunari E."/>
            <person name="Igarashi Y."/>
            <person name="Kanchanasin P."/>
            <person name="Tanasupawat S."/>
            <person name="Phongsopitanun W."/>
        </authorList>
    </citation>
    <scope>NUCLEOTIDE SEQUENCE [LARGE SCALE GENOMIC DNA]</scope>
    <source>
        <strain evidence="10 11">J2-2</strain>
    </source>
</reference>
<feature type="transmembrane region" description="Helical" evidence="7">
    <location>
        <begin position="38"/>
        <end position="60"/>
    </location>
</feature>
<keyword evidence="4 7" id="KW-0812">Transmembrane</keyword>
<evidence type="ECO:0000259" key="9">
    <source>
        <dbReference type="PROSITE" id="PS50928"/>
    </source>
</evidence>
<feature type="transmembrane region" description="Helical" evidence="7">
    <location>
        <begin position="254"/>
        <end position="275"/>
    </location>
</feature>
<evidence type="ECO:0000256" key="2">
    <source>
        <dbReference type="ARBA" id="ARBA00022448"/>
    </source>
</evidence>
<evidence type="ECO:0000256" key="5">
    <source>
        <dbReference type="ARBA" id="ARBA00022989"/>
    </source>
</evidence>
<keyword evidence="6 7" id="KW-0472">Membrane</keyword>
<keyword evidence="5 7" id="KW-1133">Transmembrane helix</keyword>
<evidence type="ECO:0000256" key="6">
    <source>
        <dbReference type="ARBA" id="ARBA00023136"/>
    </source>
</evidence>
<dbReference type="InterPro" id="IPR000515">
    <property type="entry name" value="MetI-like"/>
</dbReference>
<evidence type="ECO:0000256" key="1">
    <source>
        <dbReference type="ARBA" id="ARBA00004651"/>
    </source>
</evidence>
<evidence type="ECO:0000256" key="3">
    <source>
        <dbReference type="ARBA" id="ARBA00022475"/>
    </source>
</evidence>
<feature type="transmembrane region" description="Helical" evidence="7">
    <location>
        <begin position="126"/>
        <end position="148"/>
    </location>
</feature>
<dbReference type="RefSeq" id="WP_214160244.1">
    <property type="nucleotide sequence ID" value="NZ_JAHBAY010000019.1"/>
</dbReference>
<feature type="domain" description="ABC transmembrane type-1" evidence="9">
    <location>
        <begin position="88"/>
        <end position="277"/>
    </location>
</feature>
<dbReference type="PANTHER" id="PTHR30151">
    <property type="entry name" value="ALKANE SULFONATE ABC TRANSPORTER-RELATED, MEMBRANE SUBUNIT"/>
    <property type="match status" value="1"/>
</dbReference>
<gene>
    <name evidence="10" type="ORF">KIH74_32465</name>
</gene>
<evidence type="ECO:0000256" key="4">
    <source>
        <dbReference type="ARBA" id="ARBA00022692"/>
    </source>
</evidence>
<proteinExistence type="inferred from homology"/>
<keyword evidence="2 7" id="KW-0813">Transport</keyword>
<evidence type="ECO:0000256" key="7">
    <source>
        <dbReference type="RuleBase" id="RU363032"/>
    </source>
</evidence>
<comment type="subcellular location">
    <subcellularLocation>
        <location evidence="1 7">Cell membrane</location>
        <topology evidence="1 7">Multi-pass membrane protein</topology>
    </subcellularLocation>
</comment>
<organism evidence="10 11">
    <name type="scientific">Kineosporia corallincola</name>
    <dbReference type="NCBI Taxonomy" id="2835133"/>
    <lineage>
        <taxon>Bacteria</taxon>
        <taxon>Bacillati</taxon>
        <taxon>Actinomycetota</taxon>
        <taxon>Actinomycetes</taxon>
        <taxon>Kineosporiales</taxon>
        <taxon>Kineosporiaceae</taxon>
        <taxon>Kineosporia</taxon>
    </lineage>
</organism>
<dbReference type="InterPro" id="IPR035906">
    <property type="entry name" value="MetI-like_sf"/>
</dbReference>
<dbReference type="Gene3D" id="1.10.3720.10">
    <property type="entry name" value="MetI-like"/>
    <property type="match status" value="1"/>
</dbReference>
<dbReference type="PROSITE" id="PS50928">
    <property type="entry name" value="ABC_TM1"/>
    <property type="match status" value="1"/>
</dbReference>
<evidence type="ECO:0000256" key="8">
    <source>
        <dbReference type="SAM" id="MobiDB-lite"/>
    </source>
</evidence>
<comment type="caution">
    <text evidence="10">The sequence shown here is derived from an EMBL/GenBank/DDBJ whole genome shotgun (WGS) entry which is preliminary data.</text>
</comment>
<dbReference type="EMBL" id="JAHBAY010000019">
    <property type="protein sequence ID" value="MBT0773704.1"/>
    <property type="molecule type" value="Genomic_DNA"/>
</dbReference>
<accession>A0ABS5TSB6</accession>
<feature type="transmembrane region" description="Helical" evidence="7">
    <location>
        <begin position="95"/>
        <end position="114"/>
    </location>
</feature>
<dbReference type="SUPFAM" id="SSF161098">
    <property type="entry name" value="MetI-like"/>
    <property type="match status" value="1"/>
</dbReference>
<dbReference type="CDD" id="cd06261">
    <property type="entry name" value="TM_PBP2"/>
    <property type="match status" value="1"/>
</dbReference>
<feature type="region of interest" description="Disordered" evidence="8">
    <location>
        <begin position="1"/>
        <end position="29"/>
    </location>
</feature>
<evidence type="ECO:0000313" key="10">
    <source>
        <dbReference type="EMBL" id="MBT0773704.1"/>
    </source>
</evidence>
<dbReference type="Proteomes" id="UP001197247">
    <property type="component" value="Unassembled WGS sequence"/>
</dbReference>
<keyword evidence="3" id="KW-1003">Cell membrane</keyword>
<dbReference type="PANTHER" id="PTHR30151:SF41">
    <property type="entry name" value="ABC TRANSPORTER PERMEASE PROTEIN"/>
    <property type="match status" value="1"/>
</dbReference>
<sequence>MTELTHPPTEAAVVNEAAPAPRPARGPGRSRAATWRRYVLPPIGAAVLGVVIWQLVIVLFDIPTYLLPGPADVWSALTTEAGSIAAAAKVTMQEAALGFVLAMVSGFAAALFMARWNIAERGLYPYLVLLQTVPIVAVAPLFVVWFGAGITTNALVAAMIAVFPIAANTLQGLKSTDRNLVQLYRMAGAPERVQMFSLRVPAALPQILTGLRIASGASVIGAIVGEFVAGIGGGEGGLGYVITLDATQLRTPELFVAVLMASAVSLILFGIVAAVEGQLLKRWHESALPTEE</sequence>
<feature type="transmembrane region" description="Helical" evidence="7">
    <location>
        <begin position="213"/>
        <end position="234"/>
    </location>
</feature>
<keyword evidence="11" id="KW-1185">Reference proteome</keyword>
<dbReference type="Pfam" id="PF00528">
    <property type="entry name" value="BPD_transp_1"/>
    <property type="match status" value="1"/>
</dbReference>
<comment type="similarity">
    <text evidence="7">Belongs to the binding-protein-dependent transport system permease family.</text>
</comment>